<sequence>MTAVKLKINLRGILMTFMKILYVPFFSVVGEAVAQAFLVYEPIARDVTEFGPSSPIAARDGAQFWKLLMHPKFDRLRRTDDRELSYDFHEILLKPTTSFKLAGAPPPPTDKKNVNKKNQRPPRTQQRESYVPGVTEPELFFKVYV</sequence>
<keyword evidence="2" id="KW-1133">Transmembrane helix</keyword>
<reference evidence="3" key="1">
    <citation type="journal article" date="2016" name="Insect Biochem. Mol. Biol.">
        <title>Multifaceted biological insights from a draft genome sequence of the tobacco hornworm moth, Manduca sexta.</title>
        <authorList>
            <person name="Kanost M.R."/>
            <person name="Arrese E.L."/>
            <person name="Cao X."/>
            <person name="Chen Y.R."/>
            <person name="Chellapilla S."/>
            <person name="Goldsmith M.R."/>
            <person name="Grosse-Wilde E."/>
            <person name="Heckel D.G."/>
            <person name="Herndon N."/>
            <person name="Jiang H."/>
            <person name="Papanicolaou A."/>
            <person name="Qu J."/>
            <person name="Soulages J.L."/>
            <person name="Vogel H."/>
            <person name="Walters J."/>
            <person name="Waterhouse R.M."/>
            <person name="Ahn S.J."/>
            <person name="Almeida F.C."/>
            <person name="An C."/>
            <person name="Aqrawi P."/>
            <person name="Bretschneider A."/>
            <person name="Bryant W.B."/>
            <person name="Bucks S."/>
            <person name="Chao H."/>
            <person name="Chevignon G."/>
            <person name="Christen J.M."/>
            <person name="Clarke D.F."/>
            <person name="Dittmer N.T."/>
            <person name="Ferguson L.C.F."/>
            <person name="Garavelou S."/>
            <person name="Gordon K.H.J."/>
            <person name="Gunaratna R.T."/>
            <person name="Han Y."/>
            <person name="Hauser F."/>
            <person name="He Y."/>
            <person name="Heidel-Fischer H."/>
            <person name="Hirsh A."/>
            <person name="Hu Y."/>
            <person name="Jiang H."/>
            <person name="Kalra D."/>
            <person name="Klinner C."/>
            <person name="Konig C."/>
            <person name="Kovar C."/>
            <person name="Kroll A.R."/>
            <person name="Kuwar S.S."/>
            <person name="Lee S.L."/>
            <person name="Lehman R."/>
            <person name="Li K."/>
            <person name="Li Z."/>
            <person name="Liang H."/>
            <person name="Lovelace S."/>
            <person name="Lu Z."/>
            <person name="Mansfield J.H."/>
            <person name="McCulloch K.J."/>
            <person name="Mathew T."/>
            <person name="Morton B."/>
            <person name="Muzny D.M."/>
            <person name="Neunemann D."/>
            <person name="Ongeri F."/>
            <person name="Pauchet Y."/>
            <person name="Pu L.L."/>
            <person name="Pyrousis I."/>
            <person name="Rao X.J."/>
            <person name="Redding A."/>
            <person name="Roesel C."/>
            <person name="Sanchez-Gracia A."/>
            <person name="Schaack S."/>
            <person name="Shukla A."/>
            <person name="Tetreau G."/>
            <person name="Wang Y."/>
            <person name="Xiong G.H."/>
            <person name="Traut W."/>
            <person name="Walsh T.K."/>
            <person name="Worley K.C."/>
            <person name="Wu D."/>
            <person name="Wu W."/>
            <person name="Wu Y.Q."/>
            <person name="Zhang X."/>
            <person name="Zou Z."/>
            <person name="Zucker H."/>
            <person name="Briscoe A.D."/>
            <person name="Burmester T."/>
            <person name="Clem R.J."/>
            <person name="Feyereisen R."/>
            <person name="Grimmelikhuijzen C.J.P."/>
            <person name="Hamodrakas S.J."/>
            <person name="Hansson B.S."/>
            <person name="Huguet E."/>
            <person name="Jermiin L.S."/>
            <person name="Lan Q."/>
            <person name="Lehman H.K."/>
            <person name="Lorenzen M."/>
            <person name="Merzendorfer H."/>
            <person name="Michalopoulos I."/>
            <person name="Morton D.B."/>
            <person name="Muthukrishnan S."/>
            <person name="Oakeshott J.G."/>
            <person name="Palmer W."/>
            <person name="Park Y."/>
            <person name="Passarelli A.L."/>
            <person name="Rozas J."/>
            <person name="Schwartz L.M."/>
            <person name="Smith W."/>
            <person name="Southgate A."/>
            <person name="Vilcinskas A."/>
            <person name="Vogt R."/>
            <person name="Wang P."/>
            <person name="Werren J."/>
            <person name="Yu X.Q."/>
            <person name="Zhou J.J."/>
            <person name="Brown S.J."/>
            <person name="Scherer S.E."/>
            <person name="Richards S."/>
            <person name="Blissard G.W."/>
        </authorList>
    </citation>
    <scope>NUCLEOTIDE SEQUENCE</scope>
</reference>
<feature type="transmembrane region" description="Helical" evidence="2">
    <location>
        <begin position="20"/>
        <end position="40"/>
    </location>
</feature>
<keyword evidence="4" id="KW-1185">Reference proteome</keyword>
<organism evidence="3 4">
    <name type="scientific">Manduca sexta</name>
    <name type="common">Tobacco hawkmoth</name>
    <name type="synonym">Tobacco hornworm</name>
    <dbReference type="NCBI Taxonomy" id="7130"/>
    <lineage>
        <taxon>Eukaryota</taxon>
        <taxon>Metazoa</taxon>
        <taxon>Ecdysozoa</taxon>
        <taxon>Arthropoda</taxon>
        <taxon>Hexapoda</taxon>
        <taxon>Insecta</taxon>
        <taxon>Pterygota</taxon>
        <taxon>Neoptera</taxon>
        <taxon>Endopterygota</taxon>
        <taxon>Lepidoptera</taxon>
        <taxon>Glossata</taxon>
        <taxon>Ditrysia</taxon>
        <taxon>Bombycoidea</taxon>
        <taxon>Sphingidae</taxon>
        <taxon>Sphinginae</taxon>
        <taxon>Sphingini</taxon>
        <taxon>Manduca</taxon>
    </lineage>
</organism>
<evidence type="ECO:0000256" key="1">
    <source>
        <dbReference type="SAM" id="MobiDB-lite"/>
    </source>
</evidence>
<evidence type="ECO:0000313" key="3">
    <source>
        <dbReference type="EMBL" id="KAG6444154.1"/>
    </source>
</evidence>
<dbReference type="EMBL" id="JH668308">
    <property type="protein sequence ID" value="KAG6444154.1"/>
    <property type="molecule type" value="Genomic_DNA"/>
</dbReference>
<name>A0A922CFR4_MANSE</name>
<dbReference type="Proteomes" id="UP000791440">
    <property type="component" value="Unassembled WGS sequence"/>
</dbReference>
<protein>
    <submittedName>
        <fullName evidence="3">Uncharacterized protein</fullName>
    </submittedName>
</protein>
<feature type="region of interest" description="Disordered" evidence="1">
    <location>
        <begin position="98"/>
        <end position="131"/>
    </location>
</feature>
<evidence type="ECO:0000256" key="2">
    <source>
        <dbReference type="SAM" id="Phobius"/>
    </source>
</evidence>
<accession>A0A922CFR4</accession>
<keyword evidence="2" id="KW-0812">Transmembrane</keyword>
<gene>
    <name evidence="3" type="ORF">O3G_MSEX003214</name>
</gene>
<keyword evidence="2" id="KW-0472">Membrane</keyword>
<evidence type="ECO:0000313" key="4">
    <source>
        <dbReference type="Proteomes" id="UP000791440"/>
    </source>
</evidence>
<dbReference type="AlphaFoldDB" id="A0A922CFR4"/>
<comment type="caution">
    <text evidence="3">The sequence shown here is derived from an EMBL/GenBank/DDBJ whole genome shotgun (WGS) entry which is preliminary data.</text>
</comment>
<proteinExistence type="predicted"/>
<reference evidence="3" key="2">
    <citation type="submission" date="2020-12" db="EMBL/GenBank/DDBJ databases">
        <authorList>
            <person name="Kanost M."/>
        </authorList>
    </citation>
    <scope>NUCLEOTIDE SEQUENCE</scope>
</reference>